<protein>
    <submittedName>
        <fullName evidence="1">Uncharacterized protein</fullName>
    </submittedName>
</protein>
<reference evidence="1" key="2">
    <citation type="journal article" date="2021" name="PeerJ">
        <title>Extensive microbial diversity within the chicken gut microbiome revealed by metagenomics and culture.</title>
        <authorList>
            <person name="Gilroy R."/>
            <person name="Ravi A."/>
            <person name="Getino M."/>
            <person name="Pursley I."/>
            <person name="Horton D.L."/>
            <person name="Alikhan N.F."/>
            <person name="Baker D."/>
            <person name="Gharbi K."/>
            <person name="Hall N."/>
            <person name="Watson M."/>
            <person name="Adriaenssens E.M."/>
            <person name="Foster-Nyarko E."/>
            <person name="Jarju S."/>
            <person name="Secka A."/>
            <person name="Antonio M."/>
            <person name="Oren A."/>
            <person name="Chaudhuri R.R."/>
            <person name="La Ragione R."/>
            <person name="Hildebrand F."/>
            <person name="Pallen M.J."/>
        </authorList>
    </citation>
    <scope>NUCLEOTIDE SEQUENCE</scope>
    <source>
        <strain evidence="1">CHK186-9395</strain>
    </source>
</reference>
<evidence type="ECO:0000313" key="1">
    <source>
        <dbReference type="EMBL" id="HIV01082.1"/>
    </source>
</evidence>
<dbReference type="EMBL" id="DVOJ01000004">
    <property type="protein sequence ID" value="HIV01082.1"/>
    <property type="molecule type" value="Genomic_DNA"/>
</dbReference>
<dbReference type="Proteomes" id="UP000886861">
    <property type="component" value="Unassembled WGS sequence"/>
</dbReference>
<proteinExistence type="predicted"/>
<name>A0A9D1NDG5_9FIRM</name>
<reference evidence="1" key="1">
    <citation type="submission" date="2020-10" db="EMBL/GenBank/DDBJ databases">
        <authorList>
            <person name="Gilroy R."/>
        </authorList>
    </citation>
    <scope>NUCLEOTIDE SEQUENCE</scope>
    <source>
        <strain evidence="1">CHK186-9395</strain>
    </source>
</reference>
<accession>A0A9D1NDG5</accession>
<organism evidence="1 2">
    <name type="scientific">Candidatus Caccopulliclostridium gallistercoris</name>
    <dbReference type="NCBI Taxonomy" id="2840719"/>
    <lineage>
        <taxon>Bacteria</taxon>
        <taxon>Bacillati</taxon>
        <taxon>Bacillota</taxon>
        <taxon>Clostridia</taxon>
        <taxon>Candidatus Caccopulliclostridium</taxon>
    </lineage>
</organism>
<comment type="caution">
    <text evidence="1">The sequence shown here is derived from an EMBL/GenBank/DDBJ whole genome shotgun (WGS) entry which is preliminary data.</text>
</comment>
<gene>
    <name evidence="1" type="ORF">IAA62_00795</name>
</gene>
<evidence type="ECO:0000313" key="2">
    <source>
        <dbReference type="Proteomes" id="UP000886861"/>
    </source>
</evidence>
<sequence length="189" mass="22015">MEEEFEDLSVDACRKKFMDMRKSFQKTFQKADFLAKQETFNNLYDKICIDAVEGDVIAQDFLAYLNKKGWGDFLPVNMDASMRWQILSAANGNGFAIEKLTIFLSFAIDKILAVEDIREIAERNDIFQENYQYIIGRLICEGIVDELHINARDMIKEETKHQEASPKIMHVFDNAREESIPRVLKFLRS</sequence>
<dbReference type="AlphaFoldDB" id="A0A9D1NDG5"/>